<gene>
    <name evidence="8" type="ORF">ACFQE1_08320</name>
</gene>
<dbReference type="Proteomes" id="UP001596328">
    <property type="component" value="Unassembled WGS sequence"/>
</dbReference>
<protein>
    <submittedName>
        <fullName evidence="8">BCCT family transporter</fullName>
    </submittedName>
</protein>
<evidence type="ECO:0000256" key="7">
    <source>
        <dbReference type="SAM" id="Phobius"/>
    </source>
</evidence>
<feature type="transmembrane region" description="Helical" evidence="7">
    <location>
        <begin position="54"/>
        <end position="75"/>
    </location>
</feature>
<evidence type="ECO:0000256" key="6">
    <source>
        <dbReference type="ARBA" id="ARBA00023136"/>
    </source>
</evidence>
<evidence type="ECO:0000313" key="8">
    <source>
        <dbReference type="EMBL" id="MFC6724376.1"/>
    </source>
</evidence>
<evidence type="ECO:0000256" key="1">
    <source>
        <dbReference type="ARBA" id="ARBA00004651"/>
    </source>
</evidence>
<proteinExistence type="predicted"/>
<keyword evidence="9" id="KW-1185">Reference proteome</keyword>
<dbReference type="InterPro" id="IPR000060">
    <property type="entry name" value="BCCT_transptr"/>
</dbReference>
<comment type="subcellular location">
    <subcellularLocation>
        <location evidence="1">Cell membrane</location>
        <topology evidence="1">Multi-pass membrane protein</topology>
    </subcellularLocation>
</comment>
<feature type="non-terminal residue" evidence="8">
    <location>
        <position position="354"/>
    </location>
</feature>
<feature type="transmembrane region" description="Helical" evidence="7">
    <location>
        <begin position="232"/>
        <end position="253"/>
    </location>
</feature>
<dbReference type="EMBL" id="JBHSWU010000164">
    <property type="protein sequence ID" value="MFC6724376.1"/>
    <property type="molecule type" value="Genomic_DNA"/>
</dbReference>
<reference evidence="8 9" key="1">
    <citation type="journal article" date="2019" name="Int. J. Syst. Evol. Microbiol.">
        <title>The Global Catalogue of Microorganisms (GCM) 10K type strain sequencing project: providing services to taxonomists for standard genome sequencing and annotation.</title>
        <authorList>
            <consortium name="The Broad Institute Genomics Platform"/>
            <consortium name="The Broad Institute Genome Sequencing Center for Infectious Disease"/>
            <person name="Wu L."/>
            <person name="Ma J."/>
        </authorList>
    </citation>
    <scope>NUCLEOTIDE SEQUENCE [LARGE SCALE GENOMIC DNA]</scope>
    <source>
        <strain evidence="8 9">NBRC 111368</strain>
    </source>
</reference>
<accession>A0ABD5RYW2</accession>
<feature type="transmembrane region" description="Helical" evidence="7">
    <location>
        <begin position="142"/>
        <end position="164"/>
    </location>
</feature>
<sequence length="354" mass="38960">MSAVDEFFDEIEPVIFGVGALITLLFVVAFALAPEVAYEQVDGLRLWILAQFNWFFLIVMLGFVLFLAFVIFGPWGRLRLGDEDPEYSYLSYFAMMYSAGLAAGIVFWGPAEALFHYSTVPPLYDVPAESAAAMPIAMQYSIFHWSLTQWSCFTVMGLAIGYFVHNYGAPLRVSAVLTPILGADNVDGAVGKTVDILAVFATIGGVATSLGFIGSQFITGLDFQWGIELGDVGTILVITGMTVIFTVSLVLGVDRGIRRLSNFNMALFFLLMIATLIFGPTIRILELGTQAVGGFVGEFFQMSLYTQTAEASADKWVNNWTVFYWLWPLAWSPFAGLFIARVSRGRSVREVAFA</sequence>
<name>A0ABD5RYW2_9EURY</name>
<dbReference type="PANTHER" id="PTHR30047">
    <property type="entry name" value="HIGH-AFFINITY CHOLINE TRANSPORT PROTEIN-RELATED"/>
    <property type="match status" value="1"/>
</dbReference>
<evidence type="ECO:0000256" key="4">
    <source>
        <dbReference type="ARBA" id="ARBA00022692"/>
    </source>
</evidence>
<feature type="transmembrane region" description="Helical" evidence="7">
    <location>
        <begin position="87"/>
        <end position="108"/>
    </location>
</feature>
<dbReference type="AlphaFoldDB" id="A0ABD5RYW2"/>
<keyword evidence="5 7" id="KW-1133">Transmembrane helix</keyword>
<keyword evidence="2" id="KW-0813">Transport</keyword>
<feature type="transmembrane region" description="Helical" evidence="7">
    <location>
        <begin position="265"/>
        <end position="285"/>
    </location>
</feature>
<dbReference type="GO" id="GO:0005886">
    <property type="term" value="C:plasma membrane"/>
    <property type="evidence" value="ECO:0007669"/>
    <property type="project" value="UniProtKB-SubCell"/>
</dbReference>
<evidence type="ECO:0000256" key="3">
    <source>
        <dbReference type="ARBA" id="ARBA00022475"/>
    </source>
</evidence>
<dbReference type="PANTHER" id="PTHR30047:SF7">
    <property type="entry name" value="HIGH-AFFINITY CHOLINE TRANSPORT PROTEIN"/>
    <property type="match status" value="1"/>
</dbReference>
<evidence type="ECO:0000256" key="5">
    <source>
        <dbReference type="ARBA" id="ARBA00022989"/>
    </source>
</evidence>
<evidence type="ECO:0000256" key="2">
    <source>
        <dbReference type="ARBA" id="ARBA00022448"/>
    </source>
</evidence>
<comment type="caution">
    <text evidence="8">The sequence shown here is derived from an EMBL/GenBank/DDBJ whole genome shotgun (WGS) entry which is preliminary data.</text>
</comment>
<organism evidence="8 9">
    <name type="scientific">Halobium palmae</name>
    <dbReference type="NCBI Taxonomy" id="1776492"/>
    <lineage>
        <taxon>Archaea</taxon>
        <taxon>Methanobacteriati</taxon>
        <taxon>Methanobacteriota</taxon>
        <taxon>Stenosarchaea group</taxon>
        <taxon>Halobacteria</taxon>
        <taxon>Halobacteriales</taxon>
        <taxon>Haloferacaceae</taxon>
        <taxon>Halobium</taxon>
    </lineage>
</organism>
<feature type="transmembrane region" description="Helical" evidence="7">
    <location>
        <begin position="322"/>
        <end position="340"/>
    </location>
</feature>
<keyword evidence="3" id="KW-1003">Cell membrane</keyword>
<feature type="transmembrane region" description="Helical" evidence="7">
    <location>
        <begin position="14"/>
        <end position="33"/>
    </location>
</feature>
<dbReference type="Pfam" id="PF02028">
    <property type="entry name" value="BCCT"/>
    <property type="match status" value="1"/>
</dbReference>
<keyword evidence="6 7" id="KW-0472">Membrane</keyword>
<evidence type="ECO:0000313" key="9">
    <source>
        <dbReference type="Proteomes" id="UP001596328"/>
    </source>
</evidence>
<keyword evidence="4 7" id="KW-0812">Transmembrane</keyword>